<dbReference type="InterPro" id="IPR052190">
    <property type="entry name" value="Euk-Arch_PrmC-MTase"/>
</dbReference>
<dbReference type="Gene3D" id="3.40.50.150">
    <property type="entry name" value="Vaccinia Virus protein VP39"/>
    <property type="match status" value="1"/>
</dbReference>
<dbReference type="GO" id="GO:0032259">
    <property type="term" value="P:methylation"/>
    <property type="evidence" value="ECO:0007669"/>
    <property type="project" value="UniProtKB-KW"/>
</dbReference>
<dbReference type="AlphaFoldDB" id="A0A0C2X9B5"/>
<dbReference type="STRING" id="946122.A0A0C2X9B5"/>
<dbReference type="FunCoup" id="A0A0C2X9B5">
    <property type="interactions" value="141"/>
</dbReference>
<dbReference type="HOGENOM" id="CLU_018398_6_0_1"/>
<keyword evidence="4" id="KW-0808">Transferase</keyword>
<evidence type="ECO:0000256" key="4">
    <source>
        <dbReference type="ARBA" id="ARBA00022679"/>
    </source>
</evidence>
<name>A0A0C2X9B5_AMAMK</name>
<sequence length="215" mass="23630">MLPTPDLSHLSSKDYELIYEPAEDTFLLLDALEKDAEALRATKPTVCLEIGSGSGCVTTFLNQILGSSVIYLATDVNLHACRCTCATASRNKTIVDCIHGSLACGLHHRLKDAVDIMTFNPPYVPTTSEEVLMAQEKRDIQGAWAGGVDGMDVTNHFLSVVKELLSPQGRFYLVALKANDIKAIRQKMLIENGLKSNIVLERKAGREHLFILSTR</sequence>
<dbReference type="FunFam" id="3.40.50.150:FF:000077">
    <property type="entry name" value="HemK methyltransferase family member 2"/>
    <property type="match status" value="1"/>
</dbReference>
<reference evidence="7 8" key="1">
    <citation type="submission" date="2014-04" db="EMBL/GenBank/DDBJ databases">
        <title>Evolutionary Origins and Diversification of the Mycorrhizal Mutualists.</title>
        <authorList>
            <consortium name="DOE Joint Genome Institute"/>
            <consortium name="Mycorrhizal Genomics Consortium"/>
            <person name="Kohler A."/>
            <person name="Kuo A."/>
            <person name="Nagy L.G."/>
            <person name="Floudas D."/>
            <person name="Copeland A."/>
            <person name="Barry K.W."/>
            <person name="Cichocki N."/>
            <person name="Veneault-Fourrey C."/>
            <person name="LaButti K."/>
            <person name="Lindquist E.A."/>
            <person name="Lipzen A."/>
            <person name="Lundell T."/>
            <person name="Morin E."/>
            <person name="Murat C."/>
            <person name="Riley R."/>
            <person name="Ohm R."/>
            <person name="Sun H."/>
            <person name="Tunlid A."/>
            <person name="Henrissat B."/>
            <person name="Grigoriev I.V."/>
            <person name="Hibbett D.S."/>
            <person name="Martin F."/>
        </authorList>
    </citation>
    <scope>NUCLEOTIDE SEQUENCE [LARGE SCALE GENOMIC DNA]</scope>
    <source>
        <strain evidence="7 8">Koide BX008</strain>
    </source>
</reference>
<comment type="subcellular location">
    <subcellularLocation>
        <location evidence="1">Nucleus</location>
    </subcellularLocation>
</comment>
<proteinExistence type="inferred from homology"/>
<dbReference type="Proteomes" id="UP000054549">
    <property type="component" value="Unassembled WGS sequence"/>
</dbReference>
<dbReference type="NCBIfam" id="TIGR00537">
    <property type="entry name" value="hemK_rel_arch"/>
    <property type="match status" value="1"/>
</dbReference>
<dbReference type="GO" id="GO:0005634">
    <property type="term" value="C:nucleus"/>
    <property type="evidence" value="ECO:0007669"/>
    <property type="project" value="UniProtKB-SubCell"/>
</dbReference>
<evidence type="ECO:0000256" key="6">
    <source>
        <dbReference type="ARBA" id="ARBA00023242"/>
    </source>
</evidence>
<evidence type="ECO:0000256" key="5">
    <source>
        <dbReference type="ARBA" id="ARBA00022691"/>
    </source>
</evidence>
<dbReference type="InterPro" id="IPR029063">
    <property type="entry name" value="SAM-dependent_MTases_sf"/>
</dbReference>
<dbReference type="PANTHER" id="PTHR45875:SF1">
    <property type="entry name" value="METHYLTRANSFERASE N6AMT1"/>
    <property type="match status" value="1"/>
</dbReference>
<dbReference type="GO" id="GO:0008276">
    <property type="term" value="F:protein methyltransferase activity"/>
    <property type="evidence" value="ECO:0007669"/>
    <property type="project" value="TreeGrafter"/>
</dbReference>
<evidence type="ECO:0000313" key="8">
    <source>
        <dbReference type="Proteomes" id="UP000054549"/>
    </source>
</evidence>
<dbReference type="OrthoDB" id="406152at2759"/>
<keyword evidence="6" id="KW-0539">Nucleus</keyword>
<dbReference type="GO" id="GO:0008757">
    <property type="term" value="F:S-adenosylmethionine-dependent methyltransferase activity"/>
    <property type="evidence" value="ECO:0007669"/>
    <property type="project" value="TreeGrafter"/>
</dbReference>
<dbReference type="InterPro" id="IPR004557">
    <property type="entry name" value="PrmC-related"/>
</dbReference>
<keyword evidence="3" id="KW-0489">Methyltransferase</keyword>
<evidence type="ECO:0000256" key="2">
    <source>
        <dbReference type="ARBA" id="ARBA00006149"/>
    </source>
</evidence>
<accession>A0A0C2X9B5</accession>
<evidence type="ECO:0000256" key="3">
    <source>
        <dbReference type="ARBA" id="ARBA00022603"/>
    </source>
</evidence>
<gene>
    <name evidence="7" type="ORF">M378DRAFT_189519</name>
</gene>
<dbReference type="InParanoid" id="A0A0C2X9B5"/>
<keyword evidence="5" id="KW-0949">S-adenosyl-L-methionine</keyword>
<dbReference type="PANTHER" id="PTHR45875">
    <property type="entry name" value="METHYLTRANSFERASE N6AMT1"/>
    <property type="match status" value="1"/>
</dbReference>
<dbReference type="GO" id="GO:0035657">
    <property type="term" value="C:eRF1 methyltransferase complex"/>
    <property type="evidence" value="ECO:0007669"/>
    <property type="project" value="TreeGrafter"/>
</dbReference>
<evidence type="ECO:0000256" key="1">
    <source>
        <dbReference type="ARBA" id="ARBA00004123"/>
    </source>
</evidence>
<organism evidence="7 8">
    <name type="scientific">Amanita muscaria (strain Koide BX008)</name>
    <dbReference type="NCBI Taxonomy" id="946122"/>
    <lineage>
        <taxon>Eukaryota</taxon>
        <taxon>Fungi</taxon>
        <taxon>Dikarya</taxon>
        <taxon>Basidiomycota</taxon>
        <taxon>Agaricomycotina</taxon>
        <taxon>Agaricomycetes</taxon>
        <taxon>Agaricomycetidae</taxon>
        <taxon>Agaricales</taxon>
        <taxon>Pluteineae</taxon>
        <taxon>Amanitaceae</taxon>
        <taxon>Amanita</taxon>
    </lineage>
</organism>
<dbReference type="EMBL" id="KN818223">
    <property type="protein sequence ID" value="KIL70962.1"/>
    <property type="molecule type" value="Genomic_DNA"/>
</dbReference>
<evidence type="ECO:0000313" key="7">
    <source>
        <dbReference type="EMBL" id="KIL70962.1"/>
    </source>
</evidence>
<keyword evidence="8" id="KW-1185">Reference proteome</keyword>
<comment type="similarity">
    <text evidence="2">Belongs to the eukaryotic/archaeal PrmC-related family.</text>
</comment>
<protein>
    <submittedName>
        <fullName evidence="7">Uncharacterized protein</fullName>
    </submittedName>
</protein>
<dbReference type="SUPFAM" id="SSF53335">
    <property type="entry name" value="S-adenosyl-L-methionine-dependent methyltransferases"/>
    <property type="match status" value="1"/>
</dbReference>